<evidence type="ECO:0000313" key="3">
    <source>
        <dbReference type="Proteomes" id="UP001620626"/>
    </source>
</evidence>
<proteinExistence type="predicted"/>
<comment type="caution">
    <text evidence="2">The sequence shown here is derived from an EMBL/GenBank/DDBJ whole genome shotgun (WGS) entry which is preliminary data.</text>
</comment>
<protein>
    <submittedName>
        <fullName evidence="2">Uncharacterized protein</fullName>
    </submittedName>
</protein>
<gene>
    <name evidence="2" type="ORF">niasHT_025712</name>
    <name evidence="1" type="ORF">niasHT_035071</name>
</gene>
<dbReference type="EMBL" id="JBICBT010000817">
    <property type="protein sequence ID" value="KAL3099164.1"/>
    <property type="molecule type" value="Genomic_DNA"/>
</dbReference>
<name>A0ABD2K8E3_9BILA</name>
<organism evidence="2 3">
    <name type="scientific">Heterodera trifolii</name>
    <dbReference type="NCBI Taxonomy" id="157864"/>
    <lineage>
        <taxon>Eukaryota</taxon>
        <taxon>Metazoa</taxon>
        <taxon>Ecdysozoa</taxon>
        <taxon>Nematoda</taxon>
        <taxon>Chromadorea</taxon>
        <taxon>Rhabditida</taxon>
        <taxon>Tylenchina</taxon>
        <taxon>Tylenchomorpha</taxon>
        <taxon>Tylenchoidea</taxon>
        <taxon>Heteroderidae</taxon>
        <taxon>Heteroderinae</taxon>
        <taxon>Heterodera</taxon>
    </lineage>
</organism>
<dbReference type="AlphaFoldDB" id="A0ABD2K8E3"/>
<evidence type="ECO:0000313" key="1">
    <source>
        <dbReference type="EMBL" id="KAL3078588.1"/>
    </source>
</evidence>
<sequence>MFYEVEETTTFNPNAKGTLITTGGGGELDNNRLEWLRQKWTIRRAHGGNRFHIASERRQAEGQMRDNGTVDHQRICPESLFNRRKNPSRNERQIHYNGHARREQIRF</sequence>
<dbReference type="Proteomes" id="UP001620626">
    <property type="component" value="Unassembled WGS sequence"/>
</dbReference>
<evidence type="ECO:0000313" key="2">
    <source>
        <dbReference type="EMBL" id="KAL3099164.1"/>
    </source>
</evidence>
<keyword evidence="3" id="KW-1185">Reference proteome</keyword>
<reference evidence="2 3" key="1">
    <citation type="submission" date="2024-10" db="EMBL/GenBank/DDBJ databases">
        <authorList>
            <person name="Kim D."/>
        </authorList>
    </citation>
    <scope>NUCLEOTIDE SEQUENCE [LARGE SCALE GENOMIC DNA]</scope>
    <source>
        <strain evidence="2">BH-2024</strain>
    </source>
</reference>
<dbReference type="EMBL" id="JBICBT010001201">
    <property type="protein sequence ID" value="KAL3078588.1"/>
    <property type="molecule type" value="Genomic_DNA"/>
</dbReference>
<accession>A0ABD2K8E3</accession>